<evidence type="ECO:0000313" key="1">
    <source>
        <dbReference type="EMBL" id="KAK9705851.1"/>
    </source>
</evidence>
<sequence>MMNLRKTLHSQIPNQLNPIFLHYFSTKFSSNQQQFNPQFHNDQNNQTDVRKIKTLANFSQIPYQSKVANWVNLIGSIKIPIKFLTCVHGNSWAGTLISHEQFSSDFPLCTPVIFQGDLAYTAMMHLKENDMVYVGGHLSPEPLPINLTDNKTNVQVLVHDVYFVRGLTGMKKKISQTLKESS</sequence>
<name>A0AAW1JT71_SAPOF</name>
<comment type="caution">
    <text evidence="1">The sequence shown here is derived from an EMBL/GenBank/DDBJ whole genome shotgun (WGS) entry which is preliminary data.</text>
</comment>
<dbReference type="AlphaFoldDB" id="A0AAW1JT71"/>
<dbReference type="GO" id="GO:0042645">
    <property type="term" value="C:mitochondrial nucleoid"/>
    <property type="evidence" value="ECO:0007669"/>
    <property type="project" value="TreeGrafter"/>
</dbReference>
<accession>A0AAW1JT71</accession>
<dbReference type="InterPro" id="IPR011344">
    <property type="entry name" value="ssDNA-bd"/>
</dbReference>
<evidence type="ECO:0000313" key="2">
    <source>
        <dbReference type="Proteomes" id="UP001443914"/>
    </source>
</evidence>
<dbReference type="PANTHER" id="PTHR10302">
    <property type="entry name" value="SINGLE-STRANDED DNA-BINDING PROTEIN"/>
    <property type="match status" value="1"/>
</dbReference>
<proteinExistence type="predicted"/>
<gene>
    <name evidence="1" type="ORF">RND81_07G086900</name>
</gene>
<dbReference type="Proteomes" id="UP001443914">
    <property type="component" value="Unassembled WGS sequence"/>
</dbReference>
<keyword evidence="2" id="KW-1185">Reference proteome</keyword>
<protein>
    <submittedName>
        <fullName evidence="1">Uncharacterized protein</fullName>
    </submittedName>
</protein>
<dbReference type="GO" id="GO:0006264">
    <property type="term" value="P:mitochondrial DNA replication"/>
    <property type="evidence" value="ECO:0007669"/>
    <property type="project" value="TreeGrafter"/>
</dbReference>
<dbReference type="PANTHER" id="PTHR10302:SF23">
    <property type="entry name" value="PROTEIN OSB4, CHLOROPLASTIC"/>
    <property type="match status" value="1"/>
</dbReference>
<reference evidence="1" key="1">
    <citation type="submission" date="2024-03" db="EMBL/GenBank/DDBJ databases">
        <title>WGS assembly of Saponaria officinalis var. Norfolk2.</title>
        <authorList>
            <person name="Jenkins J."/>
            <person name="Shu S."/>
            <person name="Grimwood J."/>
            <person name="Barry K."/>
            <person name="Goodstein D."/>
            <person name="Schmutz J."/>
            <person name="Leebens-Mack J."/>
            <person name="Osbourn A."/>
        </authorList>
    </citation>
    <scope>NUCLEOTIDE SEQUENCE [LARGE SCALE GENOMIC DNA]</scope>
    <source>
        <strain evidence="1">JIC</strain>
    </source>
</reference>
<organism evidence="1 2">
    <name type="scientific">Saponaria officinalis</name>
    <name type="common">Common soapwort</name>
    <name type="synonym">Lychnis saponaria</name>
    <dbReference type="NCBI Taxonomy" id="3572"/>
    <lineage>
        <taxon>Eukaryota</taxon>
        <taxon>Viridiplantae</taxon>
        <taxon>Streptophyta</taxon>
        <taxon>Embryophyta</taxon>
        <taxon>Tracheophyta</taxon>
        <taxon>Spermatophyta</taxon>
        <taxon>Magnoliopsida</taxon>
        <taxon>eudicotyledons</taxon>
        <taxon>Gunneridae</taxon>
        <taxon>Pentapetalae</taxon>
        <taxon>Caryophyllales</taxon>
        <taxon>Caryophyllaceae</taxon>
        <taxon>Caryophylleae</taxon>
        <taxon>Saponaria</taxon>
    </lineage>
</organism>
<dbReference type="EMBL" id="JBDFQZ010000007">
    <property type="protein sequence ID" value="KAK9705851.1"/>
    <property type="molecule type" value="Genomic_DNA"/>
</dbReference>
<dbReference type="GO" id="GO:0003697">
    <property type="term" value="F:single-stranded DNA binding"/>
    <property type="evidence" value="ECO:0007669"/>
    <property type="project" value="InterPro"/>
</dbReference>